<name>A0A0R1Y4B8_9LACO</name>
<sequence length="629" mass="68849">MNSGVRSFGKKGSGPRHTGATVKRLLGLIFTSYPLPLIVAMISIIIAALAGVMGSLFLQRLVDDYILPLVQQHSHDFSNLFRAILIMGGIYYVGVIATLLFTQIMPVLGQRIQRRIRDDMFAHMQTLPVGYFDRNDYGDVMSRYTNDVDTLMQLISQSLPQFVSSLFNIVFVIVGMLTLSPLLTILSLFIFALSIGVIRFLSNRSSKYFQAQQRSLGQINGFIEENLNGLKVVKVFSHEKESEATFDKYNESLRQDAALANGYSTMLFPIMGNIGNILYVLTALVGGVLVVSHNSALTLGAIAAFLQLSRNFSQPISQISQQLNAIIIALAGAERIFQLLDEKSEVDNGQVTLVKAHAGADGQLVQDDQGSVYAWQDPKQAALIPLQGRVVFDHVDFSYDGHKQILKDINLVAEAGQKVALVGATGAGKTTITNMLNRFYEIGSGTITYDGINIVNIKKDSLRKSLGMVLQETNLFTDTVANNIRIGDLNADDAAVEKAAKLANADGFIQNLPQGYQTLIANGGSSLSQGERQLLSIARAAVADPPVMILDEATSSIDTKTERQVQVGMDNLMAHRTTFAIAHRLSTIFNADLILVIEDGEIKERGNHDTLMAQKGIYYELYTGKTILD</sequence>
<reference evidence="12 13" key="1">
    <citation type="journal article" date="2015" name="Genome Announc.">
        <title>Expanding the biotechnology potential of lactobacilli through comparative genomics of 213 strains and associated genera.</title>
        <authorList>
            <person name="Sun Z."/>
            <person name="Harris H.M."/>
            <person name="McCann A."/>
            <person name="Guo C."/>
            <person name="Argimon S."/>
            <person name="Zhang W."/>
            <person name="Yang X."/>
            <person name="Jeffery I.B."/>
            <person name="Cooney J.C."/>
            <person name="Kagawa T.F."/>
            <person name="Liu W."/>
            <person name="Song Y."/>
            <person name="Salvetti E."/>
            <person name="Wrobel A."/>
            <person name="Rasinkangas P."/>
            <person name="Parkhill J."/>
            <person name="Rea M.C."/>
            <person name="O'Sullivan O."/>
            <person name="Ritari J."/>
            <person name="Douillard F.P."/>
            <person name="Paul Ross R."/>
            <person name="Yang R."/>
            <person name="Briner A.E."/>
            <person name="Felis G.E."/>
            <person name="de Vos W.M."/>
            <person name="Barrangou R."/>
            <person name="Klaenhammer T.R."/>
            <person name="Caufield P.W."/>
            <person name="Cui Y."/>
            <person name="Zhang H."/>
            <person name="O'Toole P.W."/>
        </authorList>
    </citation>
    <scope>NUCLEOTIDE SEQUENCE [LARGE SCALE GENOMIC DNA]</scope>
    <source>
        <strain evidence="12 13">DSM 18527</strain>
    </source>
</reference>
<dbReference type="CDD" id="cd18547">
    <property type="entry name" value="ABC_6TM_Tm288_like"/>
    <property type="match status" value="1"/>
</dbReference>
<dbReference type="RefSeq" id="WP_057002482.1">
    <property type="nucleotide sequence ID" value="NZ_AZGA01000019.1"/>
</dbReference>
<keyword evidence="5" id="KW-0547">Nucleotide-binding</keyword>
<dbReference type="STRING" id="1423734.FC83_GL001888"/>
<dbReference type="GO" id="GO:0140359">
    <property type="term" value="F:ABC-type transporter activity"/>
    <property type="evidence" value="ECO:0007669"/>
    <property type="project" value="InterPro"/>
</dbReference>
<dbReference type="PROSITE" id="PS50893">
    <property type="entry name" value="ABC_TRANSPORTER_2"/>
    <property type="match status" value="1"/>
</dbReference>
<evidence type="ECO:0000256" key="6">
    <source>
        <dbReference type="ARBA" id="ARBA00022840"/>
    </source>
</evidence>
<comment type="subcellular location">
    <subcellularLocation>
        <location evidence="1">Cell membrane</location>
        <topology evidence="1">Multi-pass membrane protein</topology>
    </subcellularLocation>
</comment>
<evidence type="ECO:0000256" key="4">
    <source>
        <dbReference type="ARBA" id="ARBA00022692"/>
    </source>
</evidence>
<dbReference type="GO" id="GO:0016887">
    <property type="term" value="F:ATP hydrolysis activity"/>
    <property type="evidence" value="ECO:0007669"/>
    <property type="project" value="InterPro"/>
</dbReference>
<evidence type="ECO:0000313" key="12">
    <source>
        <dbReference type="EMBL" id="KRM34953.1"/>
    </source>
</evidence>
<dbReference type="PANTHER" id="PTHR24221">
    <property type="entry name" value="ATP-BINDING CASSETTE SUB-FAMILY B"/>
    <property type="match status" value="1"/>
</dbReference>
<evidence type="ECO:0000256" key="1">
    <source>
        <dbReference type="ARBA" id="ARBA00004651"/>
    </source>
</evidence>
<evidence type="ECO:0000256" key="8">
    <source>
        <dbReference type="ARBA" id="ARBA00023136"/>
    </source>
</evidence>
<evidence type="ECO:0000256" key="7">
    <source>
        <dbReference type="ARBA" id="ARBA00022989"/>
    </source>
</evidence>
<evidence type="ECO:0000256" key="9">
    <source>
        <dbReference type="SAM" id="Phobius"/>
    </source>
</evidence>
<dbReference type="InterPro" id="IPR017871">
    <property type="entry name" value="ABC_transporter-like_CS"/>
</dbReference>
<dbReference type="InterPro" id="IPR027417">
    <property type="entry name" value="P-loop_NTPase"/>
</dbReference>
<keyword evidence="6" id="KW-0067">ATP-binding</keyword>
<dbReference type="AlphaFoldDB" id="A0A0R1Y4B8"/>
<dbReference type="PROSITE" id="PS00211">
    <property type="entry name" value="ABC_TRANSPORTER_1"/>
    <property type="match status" value="1"/>
</dbReference>
<dbReference type="Gene3D" id="3.40.50.300">
    <property type="entry name" value="P-loop containing nucleotide triphosphate hydrolases"/>
    <property type="match status" value="1"/>
</dbReference>
<evidence type="ECO:0000313" key="13">
    <source>
        <dbReference type="Proteomes" id="UP000051236"/>
    </source>
</evidence>
<comment type="caution">
    <text evidence="12">The sequence shown here is derived from an EMBL/GenBank/DDBJ whole genome shotgun (WGS) entry which is preliminary data.</text>
</comment>
<dbReference type="GO" id="GO:0005524">
    <property type="term" value="F:ATP binding"/>
    <property type="evidence" value="ECO:0007669"/>
    <property type="project" value="UniProtKB-KW"/>
</dbReference>
<keyword evidence="7 9" id="KW-1133">Transmembrane helix</keyword>
<keyword evidence="13" id="KW-1185">Reference proteome</keyword>
<feature type="transmembrane region" description="Helical" evidence="9">
    <location>
        <begin position="185"/>
        <end position="202"/>
    </location>
</feature>
<keyword evidence="3" id="KW-1003">Cell membrane</keyword>
<feature type="transmembrane region" description="Helical" evidence="9">
    <location>
        <begin position="83"/>
        <end position="108"/>
    </location>
</feature>
<keyword evidence="4 9" id="KW-0812">Transmembrane</keyword>
<dbReference type="PATRIC" id="fig|1423734.3.peg.1911"/>
<dbReference type="PANTHER" id="PTHR24221:SF499">
    <property type="entry name" value="FATTY ACID ABC TRANSPORTER ATP-BINDING_PERMEASE PROTEIN"/>
    <property type="match status" value="1"/>
</dbReference>
<dbReference type="InterPro" id="IPR011527">
    <property type="entry name" value="ABC1_TM_dom"/>
</dbReference>
<protein>
    <submittedName>
        <fullName evidence="12">Multidrug ABC transporter ATPase</fullName>
    </submittedName>
</protein>
<dbReference type="InterPro" id="IPR003439">
    <property type="entry name" value="ABC_transporter-like_ATP-bd"/>
</dbReference>
<dbReference type="eggNOG" id="COG1132">
    <property type="taxonomic scope" value="Bacteria"/>
</dbReference>
<dbReference type="GO" id="GO:0005886">
    <property type="term" value="C:plasma membrane"/>
    <property type="evidence" value="ECO:0007669"/>
    <property type="project" value="UniProtKB-SubCell"/>
</dbReference>
<dbReference type="InterPro" id="IPR039421">
    <property type="entry name" value="Type_1_exporter"/>
</dbReference>
<feature type="transmembrane region" description="Helical" evidence="9">
    <location>
        <begin position="33"/>
        <end position="58"/>
    </location>
</feature>
<feature type="transmembrane region" description="Helical" evidence="9">
    <location>
        <begin position="277"/>
        <end position="306"/>
    </location>
</feature>
<dbReference type="FunFam" id="1.20.1560.10:FF:000011">
    <property type="entry name" value="Multidrug ABC transporter ATP-binding protein"/>
    <property type="match status" value="1"/>
</dbReference>
<feature type="domain" description="ABC transporter" evidence="10">
    <location>
        <begin position="390"/>
        <end position="624"/>
    </location>
</feature>
<proteinExistence type="predicted"/>
<dbReference type="SUPFAM" id="SSF52540">
    <property type="entry name" value="P-loop containing nucleoside triphosphate hydrolases"/>
    <property type="match status" value="1"/>
</dbReference>
<evidence type="ECO:0000256" key="3">
    <source>
        <dbReference type="ARBA" id="ARBA00022475"/>
    </source>
</evidence>
<dbReference type="PROSITE" id="PS50929">
    <property type="entry name" value="ABC_TM1F"/>
    <property type="match status" value="1"/>
</dbReference>
<evidence type="ECO:0000259" key="10">
    <source>
        <dbReference type="PROSITE" id="PS50893"/>
    </source>
</evidence>
<keyword evidence="2" id="KW-0813">Transport</keyword>
<evidence type="ECO:0000256" key="2">
    <source>
        <dbReference type="ARBA" id="ARBA00022448"/>
    </source>
</evidence>
<dbReference type="SUPFAM" id="SSF90123">
    <property type="entry name" value="ABC transporter transmembrane region"/>
    <property type="match status" value="1"/>
</dbReference>
<gene>
    <name evidence="12" type="ORF">FC83_GL001888</name>
</gene>
<dbReference type="Gene3D" id="1.20.1560.10">
    <property type="entry name" value="ABC transporter type 1, transmembrane domain"/>
    <property type="match status" value="1"/>
</dbReference>
<organism evidence="12 13">
    <name type="scientific">Agrilactobacillus composti DSM 18527 = JCM 14202</name>
    <dbReference type="NCBI Taxonomy" id="1423734"/>
    <lineage>
        <taxon>Bacteria</taxon>
        <taxon>Bacillati</taxon>
        <taxon>Bacillota</taxon>
        <taxon>Bacilli</taxon>
        <taxon>Lactobacillales</taxon>
        <taxon>Lactobacillaceae</taxon>
        <taxon>Agrilactobacillus</taxon>
    </lineage>
</organism>
<dbReference type="InterPro" id="IPR003593">
    <property type="entry name" value="AAA+_ATPase"/>
</dbReference>
<dbReference type="SMART" id="SM00382">
    <property type="entry name" value="AAA"/>
    <property type="match status" value="1"/>
</dbReference>
<dbReference type="EMBL" id="AZGA01000019">
    <property type="protein sequence ID" value="KRM34953.1"/>
    <property type="molecule type" value="Genomic_DNA"/>
</dbReference>
<dbReference type="InterPro" id="IPR036640">
    <property type="entry name" value="ABC1_TM_sf"/>
</dbReference>
<dbReference type="Pfam" id="PF00005">
    <property type="entry name" value="ABC_tran"/>
    <property type="match status" value="1"/>
</dbReference>
<feature type="domain" description="ABC transmembrane type-1" evidence="11">
    <location>
        <begin position="38"/>
        <end position="326"/>
    </location>
</feature>
<keyword evidence="8 9" id="KW-0472">Membrane</keyword>
<feature type="transmembrane region" description="Helical" evidence="9">
    <location>
        <begin position="162"/>
        <end position="179"/>
    </location>
</feature>
<dbReference type="Pfam" id="PF00664">
    <property type="entry name" value="ABC_membrane"/>
    <property type="match status" value="1"/>
</dbReference>
<evidence type="ECO:0000259" key="11">
    <source>
        <dbReference type="PROSITE" id="PS50929"/>
    </source>
</evidence>
<dbReference type="FunFam" id="3.40.50.300:FF:000287">
    <property type="entry name" value="Multidrug ABC transporter ATP-binding protein"/>
    <property type="match status" value="1"/>
</dbReference>
<dbReference type="Proteomes" id="UP000051236">
    <property type="component" value="Unassembled WGS sequence"/>
</dbReference>
<accession>A0A0R1Y4B8</accession>
<evidence type="ECO:0000256" key="5">
    <source>
        <dbReference type="ARBA" id="ARBA00022741"/>
    </source>
</evidence>